<dbReference type="OrthoDB" id="1453627at2"/>
<feature type="transmembrane region" description="Helical" evidence="1">
    <location>
        <begin position="84"/>
        <end position="109"/>
    </location>
</feature>
<evidence type="ECO:0000313" key="2">
    <source>
        <dbReference type="EMBL" id="PQB05765.1"/>
    </source>
</evidence>
<dbReference type="RefSeq" id="WP_104813715.1">
    <property type="nucleotide sequence ID" value="NZ_MQUB01000001.1"/>
</dbReference>
<accession>A0A2S7KT08</accession>
<comment type="caution">
    <text evidence="2">The sequence shown here is derived from an EMBL/GenBank/DDBJ whole genome shotgun (WGS) entry which is preliminary data.</text>
</comment>
<name>A0A2S7KT08_9FLAO</name>
<dbReference type="Proteomes" id="UP000239800">
    <property type="component" value="Unassembled WGS sequence"/>
</dbReference>
<sequence>MKRKRRTNFIVGSGYIGAGNKFSVITGKARSPFQKIKAIYGEELERNDSPETQGIKVEELTEERRLEIRRKVKQTMLQEQRKQIISGVFAGVLTIAGLYLTFLLIKWLISNFS</sequence>
<proteinExistence type="predicted"/>
<reference evidence="2 3" key="1">
    <citation type="submission" date="2016-11" db="EMBL/GenBank/DDBJ databases">
        <title>Trade-off between light-utilization and light-protection in marine flavobacteria.</title>
        <authorList>
            <person name="Kumagai Y."/>
        </authorList>
    </citation>
    <scope>NUCLEOTIDE SEQUENCE [LARGE SCALE GENOMIC DNA]</scope>
    <source>
        <strain evidence="2 3">NBRC 107741</strain>
    </source>
</reference>
<keyword evidence="1" id="KW-0472">Membrane</keyword>
<keyword evidence="1" id="KW-0812">Transmembrane</keyword>
<gene>
    <name evidence="2" type="ORF">BST85_13330</name>
</gene>
<keyword evidence="3" id="KW-1185">Reference proteome</keyword>
<dbReference type="EMBL" id="MQUB01000001">
    <property type="protein sequence ID" value="PQB05765.1"/>
    <property type="molecule type" value="Genomic_DNA"/>
</dbReference>
<dbReference type="AlphaFoldDB" id="A0A2S7KT08"/>
<keyword evidence="1" id="KW-1133">Transmembrane helix</keyword>
<protein>
    <submittedName>
        <fullName evidence="2">Uncharacterized protein</fullName>
    </submittedName>
</protein>
<evidence type="ECO:0000256" key="1">
    <source>
        <dbReference type="SAM" id="Phobius"/>
    </source>
</evidence>
<evidence type="ECO:0000313" key="3">
    <source>
        <dbReference type="Proteomes" id="UP000239800"/>
    </source>
</evidence>
<organism evidence="2 3">
    <name type="scientific">Aureitalea marina</name>
    <dbReference type="NCBI Taxonomy" id="930804"/>
    <lineage>
        <taxon>Bacteria</taxon>
        <taxon>Pseudomonadati</taxon>
        <taxon>Bacteroidota</taxon>
        <taxon>Flavobacteriia</taxon>
        <taxon>Flavobacteriales</taxon>
        <taxon>Flavobacteriaceae</taxon>
        <taxon>Aureitalea</taxon>
    </lineage>
</organism>